<protein>
    <recommendedName>
        <fullName evidence="8">Magnesium transport protein CorA</fullName>
    </recommendedName>
</protein>
<reference evidence="9 10" key="1">
    <citation type="journal article" date="1999" name="Genetics">
        <title>Divergence of the hyperthermophilic archaea Pyrococcus furiosus and P. horikoshii inferred from complete genomic sequences.</title>
        <authorList>
            <person name="Maeder D.L."/>
            <person name="Weiss R.B."/>
            <person name="Dunn D.M."/>
            <person name="Cherry J.L."/>
            <person name="Gonzalez J.M."/>
            <person name="DiRuggiero J."/>
            <person name="Robb F.T."/>
        </authorList>
    </citation>
    <scope>NUCLEOTIDE SEQUENCE [LARGE SCALE GENOMIC DNA]</scope>
    <source>
        <strain evidence="10">ATCC 43587 / DSM 3638 / JCM 8422 / Vc1</strain>
    </source>
</reference>
<dbReference type="HOGENOM" id="CLU_007127_0_0_2"/>
<dbReference type="SUPFAM" id="SSF144083">
    <property type="entry name" value="Magnesium transport protein CorA, transmembrane region"/>
    <property type="match status" value="1"/>
</dbReference>
<feature type="transmembrane region" description="Helical" evidence="8">
    <location>
        <begin position="326"/>
        <end position="346"/>
    </location>
</feature>
<comment type="function">
    <text evidence="8">Mediates influx of magnesium ions.</text>
</comment>
<dbReference type="Pfam" id="PF01544">
    <property type="entry name" value="CorA"/>
    <property type="match status" value="1"/>
</dbReference>
<dbReference type="KEGG" id="pfu:PF2036"/>
<keyword evidence="10" id="KW-1185">Reference proteome</keyword>
<dbReference type="InterPro" id="IPR045861">
    <property type="entry name" value="CorA_cytoplasmic_dom"/>
</dbReference>
<evidence type="ECO:0000256" key="6">
    <source>
        <dbReference type="ARBA" id="ARBA00022989"/>
    </source>
</evidence>
<evidence type="ECO:0000256" key="3">
    <source>
        <dbReference type="ARBA" id="ARBA00022448"/>
    </source>
</evidence>
<dbReference type="CDD" id="cd12828">
    <property type="entry name" value="TmCorA-like_1"/>
    <property type="match status" value="1"/>
</dbReference>
<dbReference type="EMBL" id="AE009950">
    <property type="protein sequence ID" value="AAL82160.1"/>
    <property type="molecule type" value="Genomic_DNA"/>
</dbReference>
<comment type="similarity">
    <text evidence="2 8">Belongs to the CorA metal ion transporter (MIT) (TC 1.A.35) family.</text>
</comment>
<dbReference type="InterPro" id="IPR045863">
    <property type="entry name" value="CorA_TM1_TM2"/>
</dbReference>
<dbReference type="PhylomeDB" id="Q8TZF9"/>
<dbReference type="GO" id="GO:0050897">
    <property type="term" value="F:cobalt ion binding"/>
    <property type="evidence" value="ECO:0007669"/>
    <property type="project" value="TreeGrafter"/>
</dbReference>
<evidence type="ECO:0000313" key="10">
    <source>
        <dbReference type="Proteomes" id="UP000001013"/>
    </source>
</evidence>
<dbReference type="GO" id="GO:0000287">
    <property type="term" value="F:magnesium ion binding"/>
    <property type="evidence" value="ECO:0007669"/>
    <property type="project" value="TreeGrafter"/>
</dbReference>
<dbReference type="FunFam" id="1.20.58.340:FF:000012">
    <property type="entry name" value="Magnesium transport protein CorA"/>
    <property type="match status" value="1"/>
</dbReference>
<evidence type="ECO:0000313" key="9">
    <source>
        <dbReference type="EMBL" id="AAL82160.1"/>
    </source>
</evidence>
<dbReference type="PANTHER" id="PTHR46494:SF1">
    <property type="entry name" value="CORA FAMILY METAL ION TRANSPORTER (EUROFUNG)"/>
    <property type="match status" value="1"/>
</dbReference>
<dbReference type="InterPro" id="IPR004488">
    <property type="entry name" value="Mg/Co-transport_prot_CorA"/>
</dbReference>
<dbReference type="Proteomes" id="UP000001013">
    <property type="component" value="Chromosome"/>
</dbReference>
<keyword evidence="8" id="KW-0460">Magnesium</keyword>
<dbReference type="Gene3D" id="3.30.460.20">
    <property type="entry name" value="CorA soluble domain-like"/>
    <property type="match status" value="1"/>
</dbReference>
<keyword evidence="4 8" id="KW-1003">Cell membrane</keyword>
<evidence type="ECO:0000256" key="1">
    <source>
        <dbReference type="ARBA" id="ARBA00004651"/>
    </source>
</evidence>
<name>Q8TZF9_PYRFU</name>
<organism evidence="9 10">
    <name type="scientific">Pyrococcus furiosus (strain ATCC 43587 / DSM 3638 / JCM 8422 / Vc1)</name>
    <dbReference type="NCBI Taxonomy" id="186497"/>
    <lineage>
        <taxon>Archaea</taxon>
        <taxon>Methanobacteriati</taxon>
        <taxon>Methanobacteriota</taxon>
        <taxon>Thermococci</taxon>
        <taxon>Thermococcales</taxon>
        <taxon>Thermococcaceae</taxon>
        <taxon>Pyrococcus</taxon>
    </lineage>
</organism>
<dbReference type="eggNOG" id="arCOG02265">
    <property type="taxonomic scope" value="Archaea"/>
</dbReference>
<evidence type="ECO:0000256" key="2">
    <source>
        <dbReference type="ARBA" id="ARBA00009765"/>
    </source>
</evidence>
<gene>
    <name evidence="8" type="primary">corA</name>
    <name evidence="9" type="ordered locus">PF2036</name>
</gene>
<dbReference type="PATRIC" id="fig|186497.12.peg.2113"/>
<evidence type="ECO:0000256" key="7">
    <source>
        <dbReference type="ARBA" id="ARBA00023136"/>
    </source>
</evidence>
<dbReference type="SUPFAM" id="SSF143865">
    <property type="entry name" value="CorA soluble domain-like"/>
    <property type="match status" value="1"/>
</dbReference>
<keyword evidence="8" id="KW-0406">Ion transport</keyword>
<keyword evidence="3 8" id="KW-0813">Transport</keyword>
<feature type="transmembrane region" description="Helical" evidence="8">
    <location>
        <begin position="285"/>
        <end position="306"/>
    </location>
</feature>
<keyword evidence="6 8" id="KW-1133">Transmembrane helix</keyword>
<dbReference type="GO" id="GO:0005886">
    <property type="term" value="C:plasma membrane"/>
    <property type="evidence" value="ECO:0007669"/>
    <property type="project" value="UniProtKB-SubCell"/>
</dbReference>
<keyword evidence="7 8" id="KW-0472">Membrane</keyword>
<dbReference type="GO" id="GO:0015095">
    <property type="term" value="F:magnesium ion transmembrane transporter activity"/>
    <property type="evidence" value="ECO:0007669"/>
    <property type="project" value="UniProtKB-UniRule"/>
</dbReference>
<sequence>MNDIKKVTQTIITLKFNFSAVVSRMEEPRITVFAYSEDKFEEKRIKAIKDALNYKDYKVVWVNIESIAYLKDLKEIFKLHDVVIKLILRAKTRSRILILNDYIFVLLYQVYKIKGGLKREKTAIFLKDNFIITVQEQPGDVFNSIRESIRHGELAYRRKGADHLFFALLDAIIENYISILEDVSKQMEEIETKVLKGEGKEVLQKIHGIRRRILFLRRTIFPLLEIFRRLRLEGKEFFSEETQNYLGELYEHVMEILDIIENNREMANGLIDIYYSTLSIRTNEIMRILTVVSTIFIPLTFVTGIYGMNFNPQASPYNMPELNWYYGYPAVLLAMLTIGIGMVYYFKRKGWL</sequence>
<keyword evidence="5 8" id="KW-0812">Transmembrane</keyword>
<proteinExistence type="inferred from homology"/>
<evidence type="ECO:0000256" key="5">
    <source>
        <dbReference type="ARBA" id="ARBA00022692"/>
    </source>
</evidence>
<dbReference type="AlphaFoldDB" id="Q8TZF9"/>
<evidence type="ECO:0000256" key="4">
    <source>
        <dbReference type="ARBA" id="ARBA00022475"/>
    </source>
</evidence>
<dbReference type="NCBIfam" id="TIGR00383">
    <property type="entry name" value="corA"/>
    <property type="match status" value="1"/>
</dbReference>
<dbReference type="Gene3D" id="1.20.58.340">
    <property type="entry name" value="Magnesium transport protein CorA, transmembrane region"/>
    <property type="match status" value="2"/>
</dbReference>
<evidence type="ECO:0000256" key="8">
    <source>
        <dbReference type="RuleBase" id="RU362010"/>
    </source>
</evidence>
<dbReference type="PaxDb" id="186497-PF2036"/>
<dbReference type="GO" id="GO:0015087">
    <property type="term" value="F:cobalt ion transmembrane transporter activity"/>
    <property type="evidence" value="ECO:0007669"/>
    <property type="project" value="UniProtKB-UniRule"/>
</dbReference>
<dbReference type="InterPro" id="IPR002523">
    <property type="entry name" value="MgTranspt_CorA/ZnTranspt_ZntB"/>
</dbReference>
<accession>Q8TZF9</accession>
<comment type="subcellular location">
    <subcellularLocation>
        <location evidence="1">Cell membrane</location>
        <topology evidence="1">Multi-pass membrane protein</topology>
    </subcellularLocation>
    <subcellularLocation>
        <location evidence="8">Membrane</location>
        <topology evidence="8">Multi-pass membrane protein</topology>
    </subcellularLocation>
</comment>
<dbReference type="PANTHER" id="PTHR46494">
    <property type="entry name" value="CORA FAMILY METAL ION TRANSPORTER (EUROFUNG)"/>
    <property type="match status" value="1"/>
</dbReference>